<evidence type="ECO:0000313" key="2">
    <source>
        <dbReference type="Proteomes" id="UP001159428"/>
    </source>
</evidence>
<evidence type="ECO:0000313" key="1">
    <source>
        <dbReference type="EMBL" id="CAH3037784.1"/>
    </source>
</evidence>
<comment type="caution">
    <text evidence="1">The sequence shown here is derived from an EMBL/GenBank/DDBJ whole genome shotgun (WGS) entry which is preliminary data.</text>
</comment>
<reference evidence="1 2" key="1">
    <citation type="submission" date="2022-05" db="EMBL/GenBank/DDBJ databases">
        <authorList>
            <consortium name="Genoscope - CEA"/>
            <person name="William W."/>
        </authorList>
    </citation>
    <scope>NUCLEOTIDE SEQUENCE [LARGE SCALE GENOMIC DNA]</scope>
</reference>
<name>A0AAU9VTS5_9CNID</name>
<dbReference type="AlphaFoldDB" id="A0AAU9VTS5"/>
<gene>
    <name evidence="1" type="ORF">PMEA_00021354</name>
</gene>
<sequence>MTDEDSLCCMALKLGLPKRLLKESVEKRKEDICQRVFWLKTITLWYAYHLMTMKLIEEELAIFVRATTGQGDELKYHLGDHDNSSSVSSD</sequence>
<accession>A0AAU9VTS5</accession>
<protein>
    <submittedName>
        <fullName evidence="1">Uncharacterized protein</fullName>
    </submittedName>
</protein>
<proteinExistence type="predicted"/>
<dbReference type="Proteomes" id="UP001159428">
    <property type="component" value="Unassembled WGS sequence"/>
</dbReference>
<keyword evidence="2" id="KW-1185">Reference proteome</keyword>
<dbReference type="EMBL" id="CALNXJ010000004">
    <property type="protein sequence ID" value="CAH3037784.1"/>
    <property type="molecule type" value="Genomic_DNA"/>
</dbReference>
<organism evidence="1 2">
    <name type="scientific">Pocillopora meandrina</name>
    <dbReference type="NCBI Taxonomy" id="46732"/>
    <lineage>
        <taxon>Eukaryota</taxon>
        <taxon>Metazoa</taxon>
        <taxon>Cnidaria</taxon>
        <taxon>Anthozoa</taxon>
        <taxon>Hexacorallia</taxon>
        <taxon>Scleractinia</taxon>
        <taxon>Astrocoeniina</taxon>
        <taxon>Pocilloporidae</taxon>
        <taxon>Pocillopora</taxon>
    </lineage>
</organism>